<feature type="transmembrane region" description="Helical" evidence="2">
    <location>
        <begin position="42"/>
        <end position="62"/>
    </location>
</feature>
<evidence type="ECO:0000313" key="4">
    <source>
        <dbReference type="Proteomes" id="UP000186785"/>
    </source>
</evidence>
<dbReference type="Proteomes" id="UP000186785">
    <property type="component" value="Unassembled WGS sequence"/>
</dbReference>
<dbReference type="EMBL" id="MQSV01000005">
    <property type="protein sequence ID" value="OKL46665.1"/>
    <property type="molecule type" value="Genomic_DNA"/>
</dbReference>
<gene>
    <name evidence="3" type="ORF">BSR29_07575</name>
</gene>
<protein>
    <submittedName>
        <fullName evidence="3">Uncharacterized protein</fullName>
    </submittedName>
</protein>
<reference evidence="3 4" key="1">
    <citation type="submission" date="2016-11" db="EMBL/GenBank/DDBJ databases">
        <title>Actinomyces gypaetusis sp. nov. isolated from the vulture Gypaetus barbatus in Qinghai Tibet Plateau China.</title>
        <authorList>
            <person name="Meng X."/>
        </authorList>
    </citation>
    <scope>NUCLEOTIDE SEQUENCE [LARGE SCALE GENOMIC DNA]</scope>
    <source>
        <strain evidence="3 4">VUL4_2</strain>
    </source>
</reference>
<dbReference type="AlphaFoldDB" id="A0A1Q5PKA9"/>
<proteinExistence type="predicted"/>
<keyword evidence="4" id="KW-1185">Reference proteome</keyword>
<keyword evidence="2" id="KW-1133">Transmembrane helix</keyword>
<accession>A0A1Q5PKA9</accession>
<feature type="region of interest" description="Disordered" evidence="1">
    <location>
        <begin position="1"/>
        <end position="22"/>
    </location>
</feature>
<organism evidence="3 4">
    <name type="scientific">Boudabousia liubingyangii</name>
    <dbReference type="NCBI Taxonomy" id="1921764"/>
    <lineage>
        <taxon>Bacteria</taxon>
        <taxon>Bacillati</taxon>
        <taxon>Actinomycetota</taxon>
        <taxon>Actinomycetes</taxon>
        <taxon>Actinomycetales</taxon>
        <taxon>Actinomycetaceae</taxon>
        <taxon>Boudabousia</taxon>
    </lineage>
</organism>
<dbReference type="STRING" id="1921764.BSR28_04695"/>
<keyword evidence="2" id="KW-0812">Transmembrane</keyword>
<comment type="caution">
    <text evidence="3">The sequence shown here is derived from an EMBL/GenBank/DDBJ whole genome shotgun (WGS) entry which is preliminary data.</text>
</comment>
<evidence type="ECO:0000313" key="3">
    <source>
        <dbReference type="EMBL" id="OKL46665.1"/>
    </source>
</evidence>
<evidence type="ECO:0000256" key="1">
    <source>
        <dbReference type="SAM" id="MobiDB-lite"/>
    </source>
</evidence>
<dbReference type="RefSeq" id="WP_125899217.1">
    <property type="nucleotide sequence ID" value="NZ_MQSV01000005.1"/>
</dbReference>
<name>A0A1Q5PKA9_9ACTO</name>
<sequence>MANNHRDNVPPQGFNGRMNDLSHANQRMASQSSFKAGGSWKAALQSLAGILAIVAIILVLVYT</sequence>
<evidence type="ECO:0000256" key="2">
    <source>
        <dbReference type="SAM" id="Phobius"/>
    </source>
</evidence>
<keyword evidence="2" id="KW-0472">Membrane</keyword>